<feature type="compositionally biased region" description="Basic and acidic residues" evidence="1">
    <location>
        <begin position="160"/>
        <end position="178"/>
    </location>
</feature>
<dbReference type="PANTHER" id="PTHR31033:SF18">
    <property type="entry name" value="OS06G0115800 PROTEIN"/>
    <property type="match status" value="1"/>
</dbReference>
<dbReference type="GO" id="GO:0009507">
    <property type="term" value="C:chloroplast"/>
    <property type="evidence" value="ECO:0007669"/>
    <property type="project" value="TreeGrafter"/>
</dbReference>
<dbReference type="PANTHER" id="PTHR31033">
    <property type="entry name" value="PROTEIN, PUTATIVE-RELATED"/>
    <property type="match status" value="1"/>
</dbReference>
<organism evidence="3 4">
    <name type="scientific">Trifolium subterraneum</name>
    <name type="common">Subterranean clover</name>
    <dbReference type="NCBI Taxonomy" id="3900"/>
    <lineage>
        <taxon>Eukaryota</taxon>
        <taxon>Viridiplantae</taxon>
        <taxon>Streptophyta</taxon>
        <taxon>Embryophyta</taxon>
        <taxon>Tracheophyta</taxon>
        <taxon>Spermatophyta</taxon>
        <taxon>Magnoliopsida</taxon>
        <taxon>eudicotyledons</taxon>
        <taxon>Gunneridae</taxon>
        <taxon>Pentapetalae</taxon>
        <taxon>rosids</taxon>
        <taxon>fabids</taxon>
        <taxon>Fabales</taxon>
        <taxon>Fabaceae</taxon>
        <taxon>Papilionoideae</taxon>
        <taxon>50 kb inversion clade</taxon>
        <taxon>NPAAA clade</taxon>
        <taxon>Hologalegina</taxon>
        <taxon>IRL clade</taxon>
        <taxon>Trifolieae</taxon>
        <taxon>Trifolium</taxon>
    </lineage>
</organism>
<evidence type="ECO:0000256" key="1">
    <source>
        <dbReference type="SAM" id="MobiDB-lite"/>
    </source>
</evidence>
<reference evidence="4" key="1">
    <citation type="journal article" date="2017" name="Front. Plant Sci.">
        <title>Climate Clever Clovers: New Paradigm to Reduce the Environmental Footprint of Ruminants by Breeding Low Methanogenic Forages Utilizing Haplotype Variation.</title>
        <authorList>
            <person name="Kaur P."/>
            <person name="Appels R."/>
            <person name="Bayer P.E."/>
            <person name="Keeble-Gagnere G."/>
            <person name="Wang J."/>
            <person name="Hirakawa H."/>
            <person name="Shirasawa K."/>
            <person name="Vercoe P."/>
            <person name="Stefanova K."/>
            <person name="Durmic Z."/>
            <person name="Nichols P."/>
            <person name="Revell C."/>
            <person name="Isobe S.N."/>
            <person name="Edwards D."/>
            <person name="Erskine W."/>
        </authorList>
    </citation>
    <scope>NUCLEOTIDE SEQUENCE [LARGE SCALE GENOMIC DNA]</scope>
    <source>
        <strain evidence="4">cv. Daliak</strain>
    </source>
</reference>
<sequence length="382" mass="41624">NTVIERMEKIFFIVAKKLFQQKEEMDFFFKGMNGDGSDCPFDVRDIQRCPFLRNIDEPTNFSFSPTKISVPVRGATGPIFEDGPSFDMAFKLFHGKDGVVPLSERSNFHNANKEADSMPVFNPLAGKAATISLSSFGLGGPFHFGDFSEKWKKPKNSESSNKKEPSSQKGDVSKHEALGNEWLTKGNCPIAKSYRAVGRVLPLVATALKPPTAMKFKCPAAVVAARAALARTTFVKNLRPQPLPAKVLAIAALGMALNVPLGMWKEHTKKFSLSWFAAVHAAVPFIAMLRKSVLMPKAAIVLTIGASILGQVIGSRAERIRMKAIAEMGKVTTLTETTSSVPFYSPRQLDDIRTSRCSAEGMVLNSIPVKDAGTSSTANTCY</sequence>
<evidence type="ECO:0000313" key="4">
    <source>
        <dbReference type="Proteomes" id="UP000242715"/>
    </source>
</evidence>
<feature type="transmembrane region" description="Helical" evidence="2">
    <location>
        <begin position="271"/>
        <end position="289"/>
    </location>
</feature>
<keyword evidence="2" id="KW-0812">Transmembrane</keyword>
<evidence type="ECO:0000313" key="3">
    <source>
        <dbReference type="EMBL" id="GAU31673.1"/>
    </source>
</evidence>
<accession>A0A2Z6MPN3</accession>
<keyword evidence="2" id="KW-0472">Membrane</keyword>
<dbReference type="EMBL" id="DF973464">
    <property type="protein sequence ID" value="GAU31673.1"/>
    <property type="molecule type" value="Genomic_DNA"/>
</dbReference>
<gene>
    <name evidence="3" type="ORF">TSUD_222770</name>
</gene>
<feature type="transmembrane region" description="Helical" evidence="2">
    <location>
        <begin position="295"/>
        <end position="313"/>
    </location>
</feature>
<feature type="region of interest" description="Disordered" evidence="1">
    <location>
        <begin position="152"/>
        <end position="178"/>
    </location>
</feature>
<dbReference type="Proteomes" id="UP000242715">
    <property type="component" value="Unassembled WGS sequence"/>
</dbReference>
<feature type="transmembrane region" description="Helical" evidence="2">
    <location>
        <begin position="243"/>
        <end position="264"/>
    </location>
</feature>
<name>A0A2Z6MPN3_TRISU</name>
<evidence type="ECO:0000256" key="2">
    <source>
        <dbReference type="SAM" id="Phobius"/>
    </source>
</evidence>
<proteinExistence type="predicted"/>
<keyword evidence="2" id="KW-1133">Transmembrane helix</keyword>
<protein>
    <submittedName>
        <fullName evidence="3">Uncharacterized protein</fullName>
    </submittedName>
</protein>
<dbReference type="OrthoDB" id="2018137at2759"/>
<dbReference type="AlphaFoldDB" id="A0A2Z6MPN3"/>
<feature type="non-terminal residue" evidence="3">
    <location>
        <position position="1"/>
    </location>
</feature>
<keyword evidence="4" id="KW-1185">Reference proteome</keyword>